<proteinExistence type="predicted"/>
<name>A0ABU3BKE7_9FLAO</name>
<evidence type="ECO:0000256" key="1">
    <source>
        <dbReference type="SAM" id="Phobius"/>
    </source>
</evidence>
<protein>
    <submittedName>
        <fullName evidence="2">Uncharacterized protein</fullName>
    </submittedName>
</protein>
<evidence type="ECO:0000313" key="2">
    <source>
        <dbReference type="EMBL" id="MDT0622599.1"/>
    </source>
</evidence>
<evidence type="ECO:0000313" key="3">
    <source>
        <dbReference type="Proteomes" id="UP001250662"/>
    </source>
</evidence>
<keyword evidence="3" id="KW-1185">Reference proteome</keyword>
<dbReference type="Proteomes" id="UP001250662">
    <property type="component" value="Unassembled WGS sequence"/>
</dbReference>
<reference evidence="2 3" key="1">
    <citation type="submission" date="2023-09" db="EMBL/GenBank/DDBJ databases">
        <authorList>
            <person name="Rey-Velasco X."/>
        </authorList>
    </citation>
    <scope>NUCLEOTIDE SEQUENCE [LARGE SCALE GENOMIC DNA]</scope>
    <source>
        <strain evidence="2 3">P007</strain>
    </source>
</reference>
<dbReference type="RefSeq" id="WP_311386334.1">
    <property type="nucleotide sequence ID" value="NZ_JAVRHU010000004.1"/>
</dbReference>
<accession>A0ABU3BKE7</accession>
<keyword evidence="1" id="KW-1133">Transmembrane helix</keyword>
<gene>
    <name evidence="2" type="ORF">RM520_13285</name>
</gene>
<organism evidence="2 3">
    <name type="scientific">Croceitalea vernalis</name>
    <dbReference type="NCBI Taxonomy" id="3075599"/>
    <lineage>
        <taxon>Bacteria</taxon>
        <taxon>Pseudomonadati</taxon>
        <taxon>Bacteroidota</taxon>
        <taxon>Flavobacteriia</taxon>
        <taxon>Flavobacteriales</taxon>
        <taxon>Flavobacteriaceae</taxon>
        <taxon>Croceitalea</taxon>
    </lineage>
</organism>
<feature type="transmembrane region" description="Helical" evidence="1">
    <location>
        <begin position="7"/>
        <end position="24"/>
    </location>
</feature>
<comment type="caution">
    <text evidence="2">The sequence shown here is derived from an EMBL/GenBank/DDBJ whole genome shotgun (WGS) entry which is preliminary data.</text>
</comment>
<dbReference type="EMBL" id="JAVRHU010000004">
    <property type="protein sequence ID" value="MDT0622599.1"/>
    <property type="molecule type" value="Genomic_DNA"/>
</dbReference>
<sequence length="215" mass="24633">MKTIIQIVLWIVCIFLGYLIYQSVNAPIEFNKVRQERFSEVIAKLKDIRDSQEAYKSVNGRYAGNFKSLIQFVDTANYTITQQRDSSFMEFSDVYKIDLQKDTIIIDTLGFVKIKDSLFKNDDRYKSLMDVPGAANGEKFEMKADIIDKSGYKAPVFEVKVDKEVVLFDQPKDLLAREKAHMSVEEVNGTTIKVGSLTDVSTNGNWPPIYDRKND</sequence>
<keyword evidence="1" id="KW-0472">Membrane</keyword>
<keyword evidence="1" id="KW-0812">Transmembrane</keyword>